<dbReference type="EMBL" id="JAVDXZ010000001">
    <property type="protein sequence ID" value="MDR7329914.1"/>
    <property type="molecule type" value="Genomic_DNA"/>
</dbReference>
<keyword evidence="3" id="KW-1185">Reference proteome</keyword>
<keyword evidence="1" id="KW-1133">Transmembrane helix</keyword>
<feature type="transmembrane region" description="Helical" evidence="1">
    <location>
        <begin position="242"/>
        <end position="261"/>
    </location>
</feature>
<feature type="transmembrane region" description="Helical" evidence="1">
    <location>
        <begin position="104"/>
        <end position="124"/>
    </location>
</feature>
<feature type="transmembrane region" description="Helical" evidence="1">
    <location>
        <begin position="136"/>
        <end position="159"/>
    </location>
</feature>
<name>A0ABU1ZYB3_9CORY</name>
<dbReference type="Proteomes" id="UP001180840">
    <property type="component" value="Unassembled WGS sequence"/>
</dbReference>
<protein>
    <recommendedName>
        <fullName evidence="4">EpsG family protein</fullName>
    </recommendedName>
</protein>
<evidence type="ECO:0000256" key="1">
    <source>
        <dbReference type="SAM" id="Phobius"/>
    </source>
</evidence>
<feature type="transmembrane region" description="Helical" evidence="1">
    <location>
        <begin position="166"/>
        <end position="189"/>
    </location>
</feature>
<dbReference type="RefSeq" id="WP_290195123.1">
    <property type="nucleotide sequence ID" value="NZ_CP047654.1"/>
</dbReference>
<feature type="transmembrane region" description="Helical" evidence="1">
    <location>
        <begin position="293"/>
        <end position="310"/>
    </location>
</feature>
<keyword evidence="1" id="KW-0812">Transmembrane</keyword>
<keyword evidence="1" id="KW-0472">Membrane</keyword>
<organism evidence="2 3">
    <name type="scientific">Corynebacterium guangdongense</name>
    <dbReference type="NCBI Taxonomy" id="1783348"/>
    <lineage>
        <taxon>Bacteria</taxon>
        <taxon>Bacillati</taxon>
        <taxon>Actinomycetota</taxon>
        <taxon>Actinomycetes</taxon>
        <taxon>Mycobacteriales</taxon>
        <taxon>Corynebacteriaceae</taxon>
        <taxon>Corynebacterium</taxon>
    </lineage>
</organism>
<evidence type="ECO:0000313" key="2">
    <source>
        <dbReference type="EMBL" id="MDR7329914.1"/>
    </source>
</evidence>
<feature type="transmembrane region" description="Helical" evidence="1">
    <location>
        <begin position="209"/>
        <end position="230"/>
    </location>
</feature>
<feature type="transmembrane region" description="Helical" evidence="1">
    <location>
        <begin position="267"/>
        <end position="286"/>
    </location>
</feature>
<proteinExistence type="predicted"/>
<sequence length="335" mass="37664">MTLSKLQAATDAPGPRPIRSVPETVVVSAVFTVLLTAFPWPKIFESMQGAPLYDRGNYLEQIEDGYLTYDWFSYDSVLEYFTYEYLWGWALRQLADLGIPGETILNAVAVAFLFSLSCTVAYYLPVPYLLLLVNPLVLTMAYSQSRSATMATLLFLAAITFRRHRILAVALVLVATFVHTSTPLFLLLFFSAYYKRDSWGQPNSVVPPILGGAVVSLLTGPLMGDVLSVLNDRRAEEYDMAAGWLFLSFWAYCLVFCVLMWRRMGQLLPVRLAVAVFSLAAFSIIFGGYPSRFISVFFACVVVALAIDFATYRRSALTLSLFTVYSLLLWYLQMR</sequence>
<feature type="transmembrane region" description="Helical" evidence="1">
    <location>
        <begin position="316"/>
        <end position="332"/>
    </location>
</feature>
<reference evidence="2" key="1">
    <citation type="submission" date="2023-07" db="EMBL/GenBank/DDBJ databases">
        <title>Sequencing the genomes of 1000 actinobacteria strains.</title>
        <authorList>
            <person name="Klenk H.-P."/>
        </authorList>
    </citation>
    <scope>NUCLEOTIDE SEQUENCE</scope>
    <source>
        <strain evidence="2">DSM 107476</strain>
    </source>
</reference>
<gene>
    <name evidence="2" type="ORF">J2S39_001590</name>
</gene>
<comment type="caution">
    <text evidence="2">The sequence shown here is derived from an EMBL/GenBank/DDBJ whole genome shotgun (WGS) entry which is preliminary data.</text>
</comment>
<evidence type="ECO:0008006" key="4">
    <source>
        <dbReference type="Google" id="ProtNLM"/>
    </source>
</evidence>
<evidence type="ECO:0000313" key="3">
    <source>
        <dbReference type="Proteomes" id="UP001180840"/>
    </source>
</evidence>
<accession>A0ABU1ZYB3</accession>